<feature type="compositionally biased region" description="Low complexity" evidence="1">
    <location>
        <begin position="1"/>
        <end position="14"/>
    </location>
</feature>
<evidence type="ECO:0000256" key="1">
    <source>
        <dbReference type="SAM" id="MobiDB-lite"/>
    </source>
</evidence>
<evidence type="ECO:0000313" key="3">
    <source>
        <dbReference type="Proteomes" id="UP000323000"/>
    </source>
</evidence>
<proteinExistence type="predicted"/>
<reference evidence="3" key="1">
    <citation type="journal article" date="2019" name="Gigascience">
        <title>De novo genome assembly of the endangered Acer yangbiense, a plant species with extremely small populations endemic to Yunnan Province, China.</title>
        <authorList>
            <person name="Yang J."/>
            <person name="Wariss H.M."/>
            <person name="Tao L."/>
            <person name="Zhang R."/>
            <person name="Yun Q."/>
            <person name="Hollingsworth P."/>
            <person name="Dao Z."/>
            <person name="Luo G."/>
            <person name="Guo H."/>
            <person name="Ma Y."/>
            <person name="Sun W."/>
        </authorList>
    </citation>
    <scope>NUCLEOTIDE SEQUENCE [LARGE SCALE GENOMIC DNA]</scope>
    <source>
        <strain evidence="3">cv. Malutang</strain>
    </source>
</reference>
<accession>A0A5C7I947</accession>
<dbReference type="OrthoDB" id="1730998at2759"/>
<keyword evidence="3" id="KW-1185">Reference proteome</keyword>
<feature type="region of interest" description="Disordered" evidence="1">
    <location>
        <begin position="1"/>
        <end position="21"/>
    </location>
</feature>
<sequence length="69" mass="7545">MDVSGGKQSVGGSQRRTTEADNNAEGAVDFFFRSRGLHGLFTKIELSLSVSKLRDRDITSKVSHLLCFA</sequence>
<dbReference type="Proteomes" id="UP000323000">
    <property type="component" value="Chromosome 3"/>
</dbReference>
<dbReference type="AlphaFoldDB" id="A0A5C7I947"/>
<name>A0A5C7I947_9ROSI</name>
<organism evidence="2 3">
    <name type="scientific">Acer yangbiense</name>
    <dbReference type="NCBI Taxonomy" id="1000413"/>
    <lineage>
        <taxon>Eukaryota</taxon>
        <taxon>Viridiplantae</taxon>
        <taxon>Streptophyta</taxon>
        <taxon>Embryophyta</taxon>
        <taxon>Tracheophyta</taxon>
        <taxon>Spermatophyta</taxon>
        <taxon>Magnoliopsida</taxon>
        <taxon>eudicotyledons</taxon>
        <taxon>Gunneridae</taxon>
        <taxon>Pentapetalae</taxon>
        <taxon>rosids</taxon>
        <taxon>malvids</taxon>
        <taxon>Sapindales</taxon>
        <taxon>Sapindaceae</taxon>
        <taxon>Hippocastanoideae</taxon>
        <taxon>Acereae</taxon>
        <taxon>Acer</taxon>
    </lineage>
</organism>
<gene>
    <name evidence="2" type="ORF">EZV62_007030</name>
</gene>
<evidence type="ECO:0000313" key="2">
    <source>
        <dbReference type="EMBL" id="TXG65755.1"/>
    </source>
</evidence>
<protein>
    <submittedName>
        <fullName evidence="2">Uncharacterized protein</fullName>
    </submittedName>
</protein>
<comment type="caution">
    <text evidence="2">The sequence shown here is derived from an EMBL/GenBank/DDBJ whole genome shotgun (WGS) entry which is preliminary data.</text>
</comment>
<dbReference type="EMBL" id="VAHF01000003">
    <property type="protein sequence ID" value="TXG65755.1"/>
    <property type="molecule type" value="Genomic_DNA"/>
</dbReference>